<evidence type="ECO:0000259" key="2">
    <source>
        <dbReference type="Pfam" id="PF13590"/>
    </source>
</evidence>
<dbReference type="EMBL" id="BAAAFA010000002">
    <property type="protein sequence ID" value="GAA0813558.1"/>
    <property type="molecule type" value="Genomic_DNA"/>
</dbReference>
<dbReference type="Gene3D" id="3.30.160.670">
    <property type="match status" value="1"/>
</dbReference>
<gene>
    <name evidence="3" type="ORF">GCM10009111_09120</name>
</gene>
<proteinExistence type="predicted"/>
<feature type="signal peptide" evidence="1">
    <location>
        <begin position="1"/>
        <end position="24"/>
    </location>
</feature>
<feature type="domain" description="DUF4136" evidence="2">
    <location>
        <begin position="26"/>
        <end position="177"/>
    </location>
</feature>
<dbReference type="RefSeq" id="WP_343815496.1">
    <property type="nucleotide sequence ID" value="NZ_BAAAFA010000002.1"/>
</dbReference>
<evidence type="ECO:0000313" key="4">
    <source>
        <dbReference type="Proteomes" id="UP001500021"/>
    </source>
</evidence>
<protein>
    <recommendedName>
        <fullName evidence="2">DUF4136 domain-containing protein</fullName>
    </recommendedName>
</protein>
<evidence type="ECO:0000313" key="3">
    <source>
        <dbReference type="EMBL" id="GAA0813558.1"/>
    </source>
</evidence>
<evidence type="ECO:0000256" key="1">
    <source>
        <dbReference type="SAM" id="SignalP"/>
    </source>
</evidence>
<sequence length="178" mass="20875">MFYKSIIITSLILLFTACSTSDNAIFHTQFNFSAVTSYSIYHRNSDFTDTQNLADTRRNSIEIAIEKSMERRNFHYTKPEDADIVVTYHMIKNPSDYKRYNKAVLFCQQCLQANNWHQGSDRLTVKVNSLIIDLVDPNRRRSVWRSIQPLNIKDKDNSQEINEKIQQAVNDMLVQYPK</sequence>
<keyword evidence="1" id="KW-0732">Signal</keyword>
<dbReference type="InterPro" id="IPR025411">
    <property type="entry name" value="DUF4136"/>
</dbReference>
<dbReference type="PROSITE" id="PS51257">
    <property type="entry name" value="PROKAR_LIPOPROTEIN"/>
    <property type="match status" value="1"/>
</dbReference>
<feature type="chain" id="PRO_5045711256" description="DUF4136 domain-containing protein" evidence="1">
    <location>
        <begin position="25"/>
        <end position="178"/>
    </location>
</feature>
<organism evidence="3 4">
    <name type="scientific">Colwellia asteriadis</name>
    <dbReference type="NCBI Taxonomy" id="517723"/>
    <lineage>
        <taxon>Bacteria</taxon>
        <taxon>Pseudomonadati</taxon>
        <taxon>Pseudomonadota</taxon>
        <taxon>Gammaproteobacteria</taxon>
        <taxon>Alteromonadales</taxon>
        <taxon>Colwelliaceae</taxon>
        <taxon>Colwellia</taxon>
    </lineage>
</organism>
<name>A0ABN1L4V2_9GAMM</name>
<dbReference type="Pfam" id="PF13590">
    <property type="entry name" value="DUF4136"/>
    <property type="match status" value="1"/>
</dbReference>
<reference evidence="3 4" key="1">
    <citation type="journal article" date="2019" name="Int. J. Syst. Evol. Microbiol.">
        <title>The Global Catalogue of Microorganisms (GCM) 10K type strain sequencing project: providing services to taxonomists for standard genome sequencing and annotation.</title>
        <authorList>
            <consortium name="The Broad Institute Genomics Platform"/>
            <consortium name="The Broad Institute Genome Sequencing Center for Infectious Disease"/>
            <person name="Wu L."/>
            <person name="Ma J."/>
        </authorList>
    </citation>
    <scope>NUCLEOTIDE SEQUENCE [LARGE SCALE GENOMIC DNA]</scope>
    <source>
        <strain evidence="3 4">JCM 15608</strain>
    </source>
</reference>
<keyword evidence="4" id="KW-1185">Reference proteome</keyword>
<dbReference type="Proteomes" id="UP001500021">
    <property type="component" value="Unassembled WGS sequence"/>
</dbReference>
<comment type="caution">
    <text evidence="3">The sequence shown here is derived from an EMBL/GenBank/DDBJ whole genome shotgun (WGS) entry which is preliminary data.</text>
</comment>
<accession>A0ABN1L4V2</accession>